<proteinExistence type="predicted"/>
<name>A0A1X2ELV8_9MYCO</name>
<keyword evidence="2" id="KW-1185">Reference proteome</keyword>
<dbReference type="STRING" id="1798.AWC30_06845"/>
<protein>
    <submittedName>
        <fullName evidence="1">Uncharacterized protein</fullName>
    </submittedName>
</protein>
<dbReference type="AlphaFoldDB" id="A0A1X2ELV8"/>
<evidence type="ECO:0000313" key="1">
    <source>
        <dbReference type="EMBL" id="ORX06120.1"/>
    </source>
</evidence>
<sequence length="70" mass="7059">MLLLGIVVHAGTLLASMNCDRVAPASPAASWRVPGAGKTITEKPLAGPHEFTVQLRPPRGAAAGDSTVGA</sequence>
<dbReference type="EMBL" id="LQPZ01000016">
    <property type="protein sequence ID" value="ORX06120.1"/>
    <property type="molecule type" value="Genomic_DNA"/>
</dbReference>
<gene>
    <name evidence="1" type="ORF">AWC30_06845</name>
</gene>
<dbReference type="Proteomes" id="UP000193090">
    <property type="component" value="Unassembled WGS sequence"/>
</dbReference>
<reference evidence="1 2" key="1">
    <citation type="submission" date="2016-01" db="EMBL/GenBank/DDBJ databases">
        <title>The new phylogeny of the genus Mycobacterium.</title>
        <authorList>
            <person name="Tarcisio F."/>
            <person name="Conor M."/>
            <person name="Antonella G."/>
            <person name="Elisabetta G."/>
            <person name="Giulia F.S."/>
            <person name="Sara T."/>
            <person name="Anna F."/>
            <person name="Clotilde B."/>
            <person name="Roberto B."/>
            <person name="Veronica D.S."/>
            <person name="Fabio R."/>
            <person name="Monica P."/>
            <person name="Olivier J."/>
            <person name="Enrico T."/>
            <person name="Nicola S."/>
        </authorList>
    </citation>
    <scope>NUCLEOTIDE SEQUENCE [LARGE SCALE GENOMIC DNA]</scope>
    <source>
        <strain evidence="1 2">DSM 44153</strain>
    </source>
</reference>
<evidence type="ECO:0000313" key="2">
    <source>
        <dbReference type="Proteomes" id="UP000193090"/>
    </source>
</evidence>
<accession>A0A1X2ELV8</accession>
<comment type="caution">
    <text evidence="1">The sequence shown here is derived from an EMBL/GenBank/DDBJ whole genome shotgun (WGS) entry which is preliminary data.</text>
</comment>
<organism evidence="1 2">
    <name type="scientific">Mycolicibacillus trivialis</name>
    <dbReference type="NCBI Taxonomy" id="1798"/>
    <lineage>
        <taxon>Bacteria</taxon>
        <taxon>Bacillati</taxon>
        <taxon>Actinomycetota</taxon>
        <taxon>Actinomycetes</taxon>
        <taxon>Mycobacteriales</taxon>
        <taxon>Mycobacteriaceae</taxon>
        <taxon>Mycolicibacillus</taxon>
    </lineage>
</organism>